<keyword evidence="4" id="KW-0067">ATP-binding</keyword>
<dbReference type="GO" id="GO:0016787">
    <property type="term" value="F:hydrolase activity"/>
    <property type="evidence" value="ECO:0007669"/>
    <property type="project" value="UniProtKB-KW"/>
</dbReference>
<dbReference type="KEGG" id="vin:AKJ08_3204"/>
<dbReference type="InterPro" id="IPR049614">
    <property type="entry name" value="HrpB_DEXH"/>
</dbReference>
<keyword evidence="3 8" id="KW-0347">Helicase</keyword>
<accession>A0A0K1PH31</accession>
<dbReference type="SUPFAM" id="SSF52540">
    <property type="entry name" value="P-loop containing nucleoside triphosphate hydrolases"/>
    <property type="match status" value="1"/>
</dbReference>
<dbReference type="RefSeq" id="WP_050726932.1">
    <property type="nucleotide sequence ID" value="NZ_CP012332.1"/>
</dbReference>
<dbReference type="InterPro" id="IPR013689">
    <property type="entry name" value="RNA_helicase_ATP-dep_HrpB_C"/>
</dbReference>
<dbReference type="Pfam" id="PF00271">
    <property type="entry name" value="Helicase_C"/>
    <property type="match status" value="1"/>
</dbReference>
<dbReference type="InterPro" id="IPR014001">
    <property type="entry name" value="Helicase_ATP-bd"/>
</dbReference>
<evidence type="ECO:0000259" key="6">
    <source>
        <dbReference type="PROSITE" id="PS51192"/>
    </source>
</evidence>
<feature type="domain" description="Helicase C-terminal" evidence="7">
    <location>
        <begin position="207"/>
        <end position="372"/>
    </location>
</feature>
<name>A0A0K1PH31_9BACT</name>
<dbReference type="PANTHER" id="PTHR43519:SF1">
    <property type="entry name" value="ATP-DEPENDENT RNA HELICASE HRPB"/>
    <property type="match status" value="1"/>
</dbReference>
<dbReference type="STRING" id="1391653.AKJ08_3204"/>
<evidence type="ECO:0000313" key="8">
    <source>
        <dbReference type="EMBL" id="AKU92817.1"/>
    </source>
</evidence>
<dbReference type="InterPro" id="IPR011545">
    <property type="entry name" value="DEAD/DEAH_box_helicase_dom"/>
</dbReference>
<keyword evidence="1" id="KW-0547">Nucleotide-binding</keyword>
<dbReference type="SMART" id="SM00490">
    <property type="entry name" value="HELICc"/>
    <property type="match status" value="1"/>
</dbReference>
<evidence type="ECO:0000256" key="1">
    <source>
        <dbReference type="ARBA" id="ARBA00022741"/>
    </source>
</evidence>
<dbReference type="GO" id="GO:0005524">
    <property type="term" value="F:ATP binding"/>
    <property type="evidence" value="ECO:0007669"/>
    <property type="project" value="UniProtKB-KW"/>
</dbReference>
<dbReference type="Proteomes" id="UP000055590">
    <property type="component" value="Chromosome"/>
</dbReference>
<dbReference type="FunFam" id="3.40.50.300:FF:002125">
    <property type="entry name" value="ATP-dependent helicase HrpB"/>
    <property type="match status" value="1"/>
</dbReference>
<dbReference type="InterPro" id="IPR001650">
    <property type="entry name" value="Helicase_C-like"/>
</dbReference>
<dbReference type="InterPro" id="IPR007502">
    <property type="entry name" value="Helicase-assoc_dom"/>
</dbReference>
<evidence type="ECO:0000256" key="5">
    <source>
        <dbReference type="SAM" id="MobiDB-lite"/>
    </source>
</evidence>
<dbReference type="Pfam" id="PF00270">
    <property type="entry name" value="DEAD"/>
    <property type="match status" value="1"/>
</dbReference>
<dbReference type="InterPro" id="IPR010225">
    <property type="entry name" value="HrpB"/>
</dbReference>
<evidence type="ECO:0000256" key="2">
    <source>
        <dbReference type="ARBA" id="ARBA00022801"/>
    </source>
</evidence>
<dbReference type="PANTHER" id="PTHR43519">
    <property type="entry name" value="ATP-DEPENDENT RNA HELICASE HRPB"/>
    <property type="match status" value="1"/>
</dbReference>
<keyword evidence="2" id="KW-0378">Hydrolase</keyword>
<proteinExistence type="predicted"/>
<dbReference type="PROSITE" id="PS51194">
    <property type="entry name" value="HELICASE_CTER"/>
    <property type="match status" value="1"/>
</dbReference>
<dbReference type="GO" id="GO:0004386">
    <property type="term" value="F:helicase activity"/>
    <property type="evidence" value="ECO:0007669"/>
    <property type="project" value="UniProtKB-KW"/>
</dbReference>
<reference evidence="8 9" key="1">
    <citation type="submission" date="2015-08" db="EMBL/GenBank/DDBJ databases">
        <authorList>
            <person name="Babu N.S."/>
            <person name="Beckwith C.J."/>
            <person name="Beseler K.G."/>
            <person name="Brison A."/>
            <person name="Carone J.V."/>
            <person name="Caskin T.P."/>
            <person name="Diamond M."/>
            <person name="Durham M.E."/>
            <person name="Foxe J.M."/>
            <person name="Go M."/>
            <person name="Henderson B.A."/>
            <person name="Jones I.B."/>
            <person name="McGettigan J.A."/>
            <person name="Micheletti S.J."/>
            <person name="Nasrallah M.E."/>
            <person name="Ortiz D."/>
            <person name="Piller C.R."/>
            <person name="Privatt S.R."/>
            <person name="Schneider S.L."/>
            <person name="Sharp S."/>
            <person name="Smith T.C."/>
            <person name="Stanton J.D."/>
            <person name="Ullery H.E."/>
            <person name="Wilson R.J."/>
            <person name="Serrano M.G."/>
            <person name="Buck G."/>
            <person name="Lee V."/>
            <person name="Wang Y."/>
            <person name="Carvalho R."/>
            <person name="Voegtly L."/>
            <person name="Shi R."/>
            <person name="Duckworth R."/>
            <person name="Johnson A."/>
            <person name="Loviza R."/>
            <person name="Walstead R."/>
            <person name="Shah Z."/>
            <person name="Kiflezghi M."/>
            <person name="Wade K."/>
            <person name="Ball S.L."/>
            <person name="Bradley K.W."/>
            <person name="Asai D.J."/>
            <person name="Bowman C.A."/>
            <person name="Russell D.A."/>
            <person name="Pope W.H."/>
            <person name="Jacobs-Sera D."/>
            <person name="Hendrix R.W."/>
            <person name="Hatfull G.F."/>
        </authorList>
    </citation>
    <scope>NUCLEOTIDE SEQUENCE [LARGE SCALE GENOMIC DNA]</scope>
    <source>
        <strain evidence="8 9">DSM 27710</strain>
    </source>
</reference>
<dbReference type="PATRIC" id="fig|1391653.3.peg.3349"/>
<evidence type="ECO:0000256" key="3">
    <source>
        <dbReference type="ARBA" id="ARBA00022806"/>
    </source>
</evidence>
<dbReference type="InterPro" id="IPR027417">
    <property type="entry name" value="P-loop_NTPase"/>
</dbReference>
<dbReference type="OrthoDB" id="9805617at2"/>
<dbReference type="CDD" id="cd17990">
    <property type="entry name" value="DEXHc_HrpB"/>
    <property type="match status" value="1"/>
</dbReference>
<dbReference type="SMART" id="SM00847">
    <property type="entry name" value="HA2"/>
    <property type="match status" value="1"/>
</dbReference>
<feature type="domain" description="Helicase ATP-binding" evidence="6">
    <location>
        <begin position="17"/>
        <end position="181"/>
    </location>
</feature>
<dbReference type="Pfam" id="PF08482">
    <property type="entry name" value="HrpB_C"/>
    <property type="match status" value="1"/>
</dbReference>
<dbReference type="PIRSF" id="PIRSF005496">
    <property type="entry name" value="ATP_hel_hrpB"/>
    <property type="match status" value="1"/>
</dbReference>
<dbReference type="Gene3D" id="1.20.120.1080">
    <property type="match status" value="1"/>
</dbReference>
<dbReference type="NCBIfam" id="TIGR01970">
    <property type="entry name" value="DEAH_box_HrpB"/>
    <property type="match status" value="1"/>
</dbReference>
<dbReference type="CDD" id="cd18791">
    <property type="entry name" value="SF2_C_RHA"/>
    <property type="match status" value="1"/>
</dbReference>
<dbReference type="Gene3D" id="3.40.50.300">
    <property type="entry name" value="P-loop containing nucleotide triphosphate hydrolases"/>
    <property type="match status" value="2"/>
</dbReference>
<evidence type="ECO:0000313" key="9">
    <source>
        <dbReference type="Proteomes" id="UP000055590"/>
    </source>
</evidence>
<dbReference type="EMBL" id="CP012332">
    <property type="protein sequence ID" value="AKU92817.1"/>
    <property type="molecule type" value="Genomic_DNA"/>
</dbReference>
<dbReference type="AlphaFoldDB" id="A0A0K1PH31"/>
<dbReference type="SMART" id="SM00487">
    <property type="entry name" value="DEXDc"/>
    <property type="match status" value="1"/>
</dbReference>
<keyword evidence="9" id="KW-1185">Reference proteome</keyword>
<sequence>MDRRPPLPIDPLLPGIVDALAQAGSVVIEAPPGAGKTTRVPLALLESGRFGSGEILVLQPRRLPTRLAAQRVAEELGEDIGRRVGYSVRFEEVGGPETRLRFVTEGILTRRLLADPTLRGVLAVVLDEFHERHLAGDLGLALLRRLQRGARPDLKLVVMSATLAAEPVADYLGGAPRIRSEGRRFEVELQHLERPDERPLAEQVAGAVKRMLQAGLDGHLLIFLPGAGEIRRAAEALAPVAEAQDLLVLPLHGDLPPAEQDRAVRPSSRRKVILSTNVAETSVTIDGIAAVIDAGLARMAGHSPWSGLPTLQIAKVSQASAIQRAGRAGRTRAGKVLRLYTRHDFDGRPERDAPEIHRLDLAELLLSLHGAGVKDPRSFEWFEPPLPAALDAAESLLVRLGALDDAGALTEVGKRLLAFPIHPRLGRMVVEGEGRGVGPDACVLAALTAERDLRQDARVDFGGGRGRAAAAGSSDLLELLSRFREAEAARFAPQRMRAIGLDHRATEAVDRSRRQLQRLLGGKAPEAPRTAAAREEALLHAVLAGFPDRVARRRTPTGRELVLSGGGSARLADSSVVHDAPFVVAVAAEEHAARPGAARSGLIRLASAIEPEWLLELFPDEVAERDEWIWDSTAERVERVSQLRYGAVVLDESRGPAQPSEETARVLAKAALARGISAFAAEGEIEGLLSRLRLAAAELPEAGWPAISDEAMEDALTAACEGLRSFAELREVPLADRLLFLLTPEQQRLLARELPERVALPGGKGVKIHYEEGRPPWIESRLQDFFGMTKGPAICKGRVFLTLHLLAPNQRAVQVTRDLEGFWERHYPAIRKELSRRYPRHSWPEDGRTASPPAGGRIR</sequence>
<organism evidence="8 9">
    <name type="scientific">Vulgatibacter incomptus</name>
    <dbReference type="NCBI Taxonomy" id="1391653"/>
    <lineage>
        <taxon>Bacteria</taxon>
        <taxon>Pseudomonadati</taxon>
        <taxon>Myxococcota</taxon>
        <taxon>Myxococcia</taxon>
        <taxon>Myxococcales</taxon>
        <taxon>Cystobacterineae</taxon>
        <taxon>Vulgatibacteraceae</taxon>
        <taxon>Vulgatibacter</taxon>
    </lineage>
</organism>
<dbReference type="InterPro" id="IPR048333">
    <property type="entry name" value="HA2_WH"/>
</dbReference>
<feature type="region of interest" description="Disordered" evidence="5">
    <location>
        <begin position="840"/>
        <end position="859"/>
    </location>
</feature>
<dbReference type="PROSITE" id="PS51192">
    <property type="entry name" value="HELICASE_ATP_BIND_1"/>
    <property type="match status" value="1"/>
</dbReference>
<gene>
    <name evidence="8" type="ORF">AKJ08_3204</name>
</gene>
<evidence type="ECO:0000259" key="7">
    <source>
        <dbReference type="PROSITE" id="PS51194"/>
    </source>
</evidence>
<dbReference type="Pfam" id="PF04408">
    <property type="entry name" value="WHD_HA2"/>
    <property type="match status" value="1"/>
</dbReference>
<dbReference type="GO" id="GO:0003676">
    <property type="term" value="F:nucleic acid binding"/>
    <property type="evidence" value="ECO:0007669"/>
    <property type="project" value="InterPro"/>
</dbReference>
<protein>
    <submittedName>
        <fullName evidence="8">ATP-dependent helicase HrpB</fullName>
    </submittedName>
</protein>
<evidence type="ECO:0000256" key="4">
    <source>
        <dbReference type="ARBA" id="ARBA00022840"/>
    </source>
</evidence>